<organism evidence="5 6">
    <name type="scientific">Aldrovandia affinis</name>
    <dbReference type="NCBI Taxonomy" id="143900"/>
    <lineage>
        <taxon>Eukaryota</taxon>
        <taxon>Metazoa</taxon>
        <taxon>Chordata</taxon>
        <taxon>Craniata</taxon>
        <taxon>Vertebrata</taxon>
        <taxon>Euteleostomi</taxon>
        <taxon>Actinopterygii</taxon>
        <taxon>Neopterygii</taxon>
        <taxon>Teleostei</taxon>
        <taxon>Notacanthiformes</taxon>
        <taxon>Halosauridae</taxon>
        <taxon>Aldrovandia</taxon>
    </lineage>
</organism>
<name>A0AAD7SEE6_9TELE</name>
<sequence>MASVSAVEEDTGSRQLPDCIQGQNGLVLTDLGRMQIINGLRRFEIEYQGDPELQPIRSYENAGLVRLMFWVASLVNQRVRIHLSV</sequence>
<keyword evidence="3" id="KW-1133">Transmembrane helix</keyword>
<dbReference type="GO" id="GO:0046475">
    <property type="term" value="P:glycerophospholipid catabolic process"/>
    <property type="evidence" value="ECO:0007669"/>
    <property type="project" value="TreeGrafter"/>
</dbReference>
<gene>
    <name evidence="5" type="ORF">AAFF_G00390320</name>
</gene>
<keyword evidence="6" id="KW-1185">Reference proteome</keyword>
<comment type="subcellular location">
    <subcellularLocation>
        <location evidence="1">Membrane</location>
        <topology evidence="1">Single-pass membrane protein</topology>
    </subcellularLocation>
</comment>
<dbReference type="GO" id="GO:0006685">
    <property type="term" value="P:sphingomyelin catabolic process"/>
    <property type="evidence" value="ECO:0007669"/>
    <property type="project" value="TreeGrafter"/>
</dbReference>
<dbReference type="GO" id="GO:0016020">
    <property type="term" value="C:membrane"/>
    <property type="evidence" value="ECO:0007669"/>
    <property type="project" value="UniProtKB-SubCell"/>
</dbReference>
<dbReference type="PANTHER" id="PTHR12988:SF6">
    <property type="entry name" value="SPHINGOMYELIN PHOSPHODIESTERASE 4"/>
    <property type="match status" value="1"/>
</dbReference>
<dbReference type="InterPro" id="IPR024129">
    <property type="entry name" value="Sphingomy_SMPD4"/>
</dbReference>
<reference evidence="5" key="1">
    <citation type="journal article" date="2023" name="Science">
        <title>Genome structures resolve the early diversification of teleost fishes.</title>
        <authorList>
            <person name="Parey E."/>
            <person name="Louis A."/>
            <person name="Montfort J."/>
            <person name="Bouchez O."/>
            <person name="Roques C."/>
            <person name="Iampietro C."/>
            <person name="Lluch J."/>
            <person name="Castinel A."/>
            <person name="Donnadieu C."/>
            <person name="Desvignes T."/>
            <person name="Floi Bucao C."/>
            <person name="Jouanno E."/>
            <person name="Wen M."/>
            <person name="Mejri S."/>
            <person name="Dirks R."/>
            <person name="Jansen H."/>
            <person name="Henkel C."/>
            <person name="Chen W.J."/>
            <person name="Zahm M."/>
            <person name="Cabau C."/>
            <person name="Klopp C."/>
            <person name="Thompson A.W."/>
            <person name="Robinson-Rechavi M."/>
            <person name="Braasch I."/>
            <person name="Lecointre G."/>
            <person name="Bobe J."/>
            <person name="Postlethwait J.H."/>
            <person name="Berthelot C."/>
            <person name="Roest Crollius H."/>
            <person name="Guiguen Y."/>
        </authorList>
    </citation>
    <scope>NUCLEOTIDE SEQUENCE</scope>
    <source>
        <strain evidence="5">NC1722</strain>
    </source>
</reference>
<dbReference type="EMBL" id="JAINUG010000073">
    <property type="protein sequence ID" value="KAJ8401075.1"/>
    <property type="molecule type" value="Genomic_DNA"/>
</dbReference>
<dbReference type="AlphaFoldDB" id="A0AAD7SEE6"/>
<dbReference type="Proteomes" id="UP001221898">
    <property type="component" value="Unassembled WGS sequence"/>
</dbReference>
<proteinExistence type="predicted"/>
<comment type="caution">
    <text evidence="5">The sequence shown here is derived from an EMBL/GenBank/DDBJ whole genome shotgun (WGS) entry which is preliminary data.</text>
</comment>
<dbReference type="GO" id="GO:0046513">
    <property type="term" value="P:ceramide biosynthetic process"/>
    <property type="evidence" value="ECO:0007669"/>
    <property type="project" value="TreeGrafter"/>
</dbReference>
<evidence type="ECO:0000313" key="5">
    <source>
        <dbReference type="EMBL" id="KAJ8401075.1"/>
    </source>
</evidence>
<accession>A0AAD7SEE6</accession>
<dbReference type="Pfam" id="PF14724">
    <property type="entry name" value="mit_SMPDase"/>
    <property type="match status" value="1"/>
</dbReference>
<dbReference type="GO" id="GO:0050290">
    <property type="term" value="F:sphingomyelin phosphodiesterase D activity"/>
    <property type="evidence" value="ECO:0007669"/>
    <property type="project" value="InterPro"/>
</dbReference>
<keyword evidence="2" id="KW-0812">Transmembrane</keyword>
<evidence type="ECO:0000256" key="1">
    <source>
        <dbReference type="ARBA" id="ARBA00004167"/>
    </source>
</evidence>
<evidence type="ECO:0000256" key="3">
    <source>
        <dbReference type="ARBA" id="ARBA00022989"/>
    </source>
</evidence>
<evidence type="ECO:0000313" key="6">
    <source>
        <dbReference type="Proteomes" id="UP001221898"/>
    </source>
</evidence>
<protein>
    <submittedName>
        <fullName evidence="5">Uncharacterized protein</fullName>
    </submittedName>
</protein>
<keyword evidence="4" id="KW-0472">Membrane</keyword>
<evidence type="ECO:0000256" key="4">
    <source>
        <dbReference type="ARBA" id="ARBA00023136"/>
    </source>
</evidence>
<dbReference type="PANTHER" id="PTHR12988">
    <property type="entry name" value="SPHINGOMYELIN PHOSPHODIESTERASE 4"/>
    <property type="match status" value="1"/>
</dbReference>
<evidence type="ECO:0000256" key="2">
    <source>
        <dbReference type="ARBA" id="ARBA00022692"/>
    </source>
</evidence>